<dbReference type="SMART" id="SM00857">
    <property type="entry name" value="Resolvase"/>
    <property type="match status" value="1"/>
</dbReference>
<evidence type="ECO:0000313" key="4">
    <source>
        <dbReference type="Proteomes" id="UP000468943"/>
    </source>
</evidence>
<evidence type="ECO:0000259" key="1">
    <source>
        <dbReference type="PROSITE" id="PS51736"/>
    </source>
</evidence>
<dbReference type="SUPFAM" id="SSF53041">
    <property type="entry name" value="Resolvase-like"/>
    <property type="match status" value="1"/>
</dbReference>
<dbReference type="EMBL" id="WTYS01000001">
    <property type="protein sequence ID" value="MXO55287.1"/>
    <property type="molecule type" value="Genomic_DNA"/>
</dbReference>
<dbReference type="Gene3D" id="3.40.50.1390">
    <property type="entry name" value="Resolvase, N-terminal catalytic domain"/>
    <property type="match status" value="1"/>
</dbReference>
<evidence type="ECO:0000259" key="2">
    <source>
        <dbReference type="PROSITE" id="PS51737"/>
    </source>
</evidence>
<reference evidence="3 4" key="1">
    <citation type="submission" date="2019-12" db="EMBL/GenBank/DDBJ databases">
        <title>Genomic-based taxomic classification of the family Erythrobacteraceae.</title>
        <authorList>
            <person name="Xu L."/>
        </authorList>
    </citation>
    <scope>NUCLEOTIDE SEQUENCE [LARGE SCALE GENOMIC DNA]</scope>
    <source>
        <strain evidence="3 4">JCM 17802</strain>
    </source>
</reference>
<proteinExistence type="predicted"/>
<dbReference type="InterPro" id="IPR036162">
    <property type="entry name" value="Resolvase-like_N_sf"/>
</dbReference>
<dbReference type="OrthoDB" id="7277848at2"/>
<dbReference type="PROSITE" id="PS51737">
    <property type="entry name" value="RECOMBINASE_DNA_BIND"/>
    <property type="match status" value="1"/>
</dbReference>
<name>A0A6I4SKI9_9SPHN</name>
<dbReference type="GO" id="GO:0000150">
    <property type="term" value="F:DNA strand exchange activity"/>
    <property type="evidence" value="ECO:0007669"/>
    <property type="project" value="InterPro"/>
</dbReference>
<comment type="caution">
    <text evidence="3">The sequence shown here is derived from an EMBL/GenBank/DDBJ whole genome shotgun (WGS) entry which is preliminary data.</text>
</comment>
<dbReference type="AlphaFoldDB" id="A0A6I4SKI9"/>
<dbReference type="Pfam" id="PF07508">
    <property type="entry name" value="Recombinase"/>
    <property type="match status" value="1"/>
</dbReference>
<dbReference type="Gene3D" id="3.90.1750.20">
    <property type="entry name" value="Putative Large Serine Recombinase, Chain B, Domain 2"/>
    <property type="match status" value="1"/>
</dbReference>
<evidence type="ECO:0000313" key="3">
    <source>
        <dbReference type="EMBL" id="MXO55287.1"/>
    </source>
</evidence>
<dbReference type="Proteomes" id="UP000468943">
    <property type="component" value="Unassembled WGS sequence"/>
</dbReference>
<dbReference type="PANTHER" id="PTHR30461">
    <property type="entry name" value="DNA-INVERTASE FROM LAMBDOID PROPHAGE"/>
    <property type="match status" value="1"/>
</dbReference>
<protein>
    <submittedName>
        <fullName evidence="3">Recombinase family protein</fullName>
    </submittedName>
</protein>
<accession>A0A6I4SKI9</accession>
<dbReference type="PROSITE" id="PS51736">
    <property type="entry name" value="RECOMBINASES_3"/>
    <property type="match status" value="1"/>
</dbReference>
<dbReference type="InterPro" id="IPR038109">
    <property type="entry name" value="DNA_bind_recomb_sf"/>
</dbReference>
<gene>
    <name evidence="3" type="ORF">GRI36_00175</name>
</gene>
<dbReference type="InterPro" id="IPR011109">
    <property type="entry name" value="DNA_bind_recombinase_dom"/>
</dbReference>
<dbReference type="GO" id="GO:0003677">
    <property type="term" value="F:DNA binding"/>
    <property type="evidence" value="ECO:0007669"/>
    <property type="project" value="InterPro"/>
</dbReference>
<dbReference type="InterPro" id="IPR050639">
    <property type="entry name" value="SSR_resolvase"/>
</dbReference>
<dbReference type="Pfam" id="PF00239">
    <property type="entry name" value="Resolvase"/>
    <property type="match status" value="1"/>
</dbReference>
<dbReference type="RefSeq" id="WP_160596629.1">
    <property type="nucleotide sequence ID" value="NZ_WTYS01000001.1"/>
</dbReference>
<sequence>MASDTKKMRCAVYTRKSTEEGLDKAFNSLDAQREACEAYILSQQHEGWRVLPDLYDDGGFSGGSMERPALRQLLADVKAGKIDVVVVYKIDRLTRALADFAKIVDVLDGADASFVSVTQAFSTTTSMGRLTLNVLLSFAQFEREVGAERIRDKIAASKAKGMWMGGGVPLGYEAKDRKLLIVPDEAATVCGIMERYIASGSIRRLVEELRRDGFVSKRRVMKDGSVRGGVPFKRGALAYMLSNRIYVGEVVHKDKVYPGEHDAIVSRELFDAVQAKLADRTASTDGVVRRRVSLLAGLIRDDLGRPMSPCHTRNHGRRYSYYASSMNDDASSPALRLPAGELELSVRNTIAKWLRDGDHMRELAAGQSAEDIERMFKCCSDLATRIVTAPIAEARTLLEQLTLQVLVTAKGASASFELSVLGTTAGLVDIPEKRIGIAIPTSQSNYGHEPRLRLEPAGAGLISRDERLVELIARAFAAREQLLGLDQHQLDALPVTKLRHLQRTARVSYLDPAIIRAILNGTQPSRLSARSVWRMSDLPLDWTSQRQAFGIHTPQS</sequence>
<dbReference type="InterPro" id="IPR006119">
    <property type="entry name" value="Resolv_N"/>
</dbReference>
<feature type="domain" description="Resolvase/invertase-type recombinase catalytic" evidence="1">
    <location>
        <begin position="9"/>
        <end position="161"/>
    </location>
</feature>
<keyword evidence="4" id="KW-1185">Reference proteome</keyword>
<dbReference type="CDD" id="cd03768">
    <property type="entry name" value="SR_ResInv"/>
    <property type="match status" value="1"/>
</dbReference>
<dbReference type="PANTHER" id="PTHR30461:SF23">
    <property type="entry name" value="DNA RECOMBINASE-RELATED"/>
    <property type="match status" value="1"/>
</dbReference>
<organism evidence="3 4">
    <name type="scientific">Pontixanthobacter gangjinensis</name>
    <dbReference type="NCBI Taxonomy" id="1028742"/>
    <lineage>
        <taxon>Bacteria</taxon>
        <taxon>Pseudomonadati</taxon>
        <taxon>Pseudomonadota</taxon>
        <taxon>Alphaproteobacteria</taxon>
        <taxon>Sphingomonadales</taxon>
        <taxon>Erythrobacteraceae</taxon>
        <taxon>Pontixanthobacter</taxon>
    </lineage>
</organism>
<feature type="domain" description="Recombinase" evidence="2">
    <location>
        <begin position="169"/>
        <end position="284"/>
    </location>
</feature>